<dbReference type="AlphaFoldDB" id="A0A238TBC3"/>
<evidence type="ECO:0000256" key="11">
    <source>
        <dbReference type="RuleBase" id="RU363032"/>
    </source>
</evidence>
<proteinExistence type="inferred from homology"/>
<feature type="transmembrane region" description="Helical" evidence="11">
    <location>
        <begin position="43"/>
        <end position="61"/>
    </location>
</feature>
<evidence type="ECO:0000256" key="9">
    <source>
        <dbReference type="ARBA" id="ARBA00022989"/>
    </source>
</evidence>
<comment type="subcellular location">
    <subcellularLocation>
        <location evidence="2 11">Cell membrane</location>
        <topology evidence="2 11">Multi-pass membrane protein</topology>
    </subcellularLocation>
</comment>
<gene>
    <name evidence="14" type="primary">glnP</name>
    <name evidence="14" type="ORF">KEBURONENSIS_01402</name>
    <name evidence="13" type="ORF">KEBURONENSIS_01421</name>
</gene>
<accession>A0A238TBC3</accession>
<evidence type="ECO:0000313" key="14">
    <source>
        <dbReference type="EMBL" id="SNB71463.1"/>
    </source>
</evidence>
<dbReference type="STRING" id="1522312.GCA_900177895_00160"/>
<dbReference type="InterPro" id="IPR000515">
    <property type="entry name" value="MetI-like"/>
</dbReference>
<evidence type="ECO:0000259" key="12">
    <source>
        <dbReference type="PROSITE" id="PS50928"/>
    </source>
</evidence>
<comment type="function">
    <text evidence="1">Part of the binding-protein-dependent transport system for glutamine; probably responsible for the translocation of the substrate across the membrane.</text>
</comment>
<evidence type="ECO:0000256" key="2">
    <source>
        <dbReference type="ARBA" id="ARBA00004651"/>
    </source>
</evidence>
<comment type="similarity">
    <text evidence="3">Belongs to the binding-protein-dependent transport system permease family. HisMQ subfamily.</text>
</comment>
<keyword evidence="10 11" id="KW-0472">Membrane</keyword>
<feature type="domain" description="ABC transmembrane type-1" evidence="12">
    <location>
        <begin position="34"/>
        <end position="251"/>
    </location>
</feature>
<dbReference type="GO" id="GO:0055085">
    <property type="term" value="P:transmembrane transport"/>
    <property type="evidence" value="ECO:0007669"/>
    <property type="project" value="InterPro"/>
</dbReference>
<evidence type="ECO:0000256" key="6">
    <source>
        <dbReference type="ARBA" id="ARBA00022475"/>
    </source>
</evidence>
<dbReference type="FunFam" id="1.10.3720.10:FF:000033">
    <property type="entry name" value="Polar amino acid ABC transporter permease"/>
    <property type="match status" value="1"/>
</dbReference>
<keyword evidence="9 11" id="KW-1133">Transmembrane helix</keyword>
<feature type="transmembrane region" description="Helical" evidence="11">
    <location>
        <begin position="129"/>
        <end position="147"/>
    </location>
</feature>
<evidence type="ECO:0000313" key="13">
    <source>
        <dbReference type="EMBL" id="SMQ12520.1"/>
    </source>
</evidence>
<dbReference type="SUPFAM" id="SSF161098">
    <property type="entry name" value="MetI-like"/>
    <property type="match status" value="1"/>
</dbReference>
<reference evidence="13" key="1">
    <citation type="submission" date="2017-05" db="EMBL/GenBank/DDBJ databases">
        <authorList>
            <person name="Song R."/>
            <person name="Chenine A.L."/>
            <person name="Ruprecht R.M."/>
        </authorList>
    </citation>
    <scope>NUCLEOTIDE SEQUENCE</scope>
    <source>
        <strain evidence="13">Kingella_eburonensis</strain>
    </source>
</reference>
<dbReference type="PROSITE" id="PS50928">
    <property type="entry name" value="ABC_TM1"/>
    <property type="match status" value="1"/>
</dbReference>
<dbReference type="CDD" id="cd06261">
    <property type="entry name" value="TM_PBP2"/>
    <property type="match status" value="1"/>
</dbReference>
<evidence type="ECO:0000256" key="5">
    <source>
        <dbReference type="ARBA" id="ARBA00022448"/>
    </source>
</evidence>
<keyword evidence="6" id="KW-1003">Cell membrane</keyword>
<keyword evidence="5 11" id="KW-0813">Transport</keyword>
<evidence type="ECO:0000256" key="7">
    <source>
        <dbReference type="ARBA" id="ARBA00022692"/>
    </source>
</evidence>
<feature type="transmembrane region" description="Helical" evidence="11">
    <location>
        <begin position="233"/>
        <end position="254"/>
    </location>
</feature>
<dbReference type="PANTHER" id="PTHR30614:SF20">
    <property type="entry name" value="GLUTAMINE TRANSPORT SYSTEM PERMEASE PROTEIN GLNP"/>
    <property type="match status" value="1"/>
</dbReference>
<evidence type="ECO:0000313" key="15">
    <source>
        <dbReference type="Proteomes" id="UP000215450"/>
    </source>
</evidence>
<organism evidence="14 15">
    <name type="scientific">Kingella negevensis</name>
    <dbReference type="NCBI Taxonomy" id="1522312"/>
    <lineage>
        <taxon>Bacteria</taxon>
        <taxon>Pseudomonadati</taxon>
        <taxon>Pseudomonadota</taxon>
        <taxon>Betaproteobacteria</taxon>
        <taxon>Neisseriales</taxon>
        <taxon>Neisseriaceae</taxon>
        <taxon>Kingella</taxon>
    </lineage>
</organism>
<evidence type="ECO:0000256" key="4">
    <source>
        <dbReference type="ARBA" id="ARBA00016506"/>
    </source>
</evidence>
<evidence type="ECO:0000256" key="8">
    <source>
        <dbReference type="ARBA" id="ARBA00022970"/>
    </source>
</evidence>
<dbReference type="GO" id="GO:0005886">
    <property type="term" value="C:plasma membrane"/>
    <property type="evidence" value="ECO:0007669"/>
    <property type="project" value="UniProtKB-SubCell"/>
</dbReference>
<evidence type="ECO:0000256" key="1">
    <source>
        <dbReference type="ARBA" id="ARBA00003159"/>
    </source>
</evidence>
<dbReference type="Pfam" id="PF00528">
    <property type="entry name" value="BPD_transp_1"/>
    <property type="match status" value="1"/>
</dbReference>
<name>A0A238TBC3_9NEIS</name>
<dbReference type="InterPro" id="IPR043429">
    <property type="entry name" value="ArtM/GltK/GlnP/TcyL/YhdX-like"/>
</dbReference>
<evidence type="ECO:0000256" key="10">
    <source>
        <dbReference type="ARBA" id="ARBA00023136"/>
    </source>
</evidence>
<dbReference type="EMBL" id="FXUV01000024">
    <property type="protein sequence ID" value="SMQ12520.1"/>
    <property type="molecule type" value="Genomic_DNA"/>
</dbReference>
<dbReference type="EMBL" id="FXUV02000028">
    <property type="protein sequence ID" value="SNB71463.1"/>
    <property type="molecule type" value="Genomic_DNA"/>
</dbReference>
<feature type="transmembrane region" description="Helical" evidence="11">
    <location>
        <begin position="82"/>
        <end position="109"/>
    </location>
</feature>
<dbReference type="Gene3D" id="1.10.3720.10">
    <property type="entry name" value="MetI-like"/>
    <property type="match status" value="1"/>
</dbReference>
<sequence length="264" mass="29954">MRYIRLILLIGVTFIMSFRFDIIMEYRQMFIDGALLTLKLTSAAVLGGLFLGLIGALMRIVHFEKGGPFLRGVAWVMRTISLLYVTLFRGTPLFVQIFLWYFVWFVAFVNPTNGWFVNGDAAVELRRGYGPFVAGGLALMFNTGAYITEIIRAGIQSIDKGQMEAARSLGLTHAQAMRFVILPQALRRMLPPFANEFITLLKDSSLLSVIAVPELSYVQKTISGRYSIYEEPLYTVALIYLVMTICLSWFFSMLEKKYNGAHRH</sequence>
<dbReference type="InterPro" id="IPR035906">
    <property type="entry name" value="MetI-like_sf"/>
</dbReference>
<keyword evidence="8" id="KW-0029">Amino-acid transport</keyword>
<protein>
    <recommendedName>
        <fullName evidence="4">Putative glutamine transport system permease protein GlnP</fullName>
    </recommendedName>
</protein>
<dbReference type="Proteomes" id="UP000215450">
    <property type="component" value="Unassembled WGS sequence"/>
</dbReference>
<dbReference type="PANTHER" id="PTHR30614">
    <property type="entry name" value="MEMBRANE COMPONENT OF AMINO ACID ABC TRANSPORTER"/>
    <property type="match status" value="1"/>
</dbReference>
<keyword evidence="15" id="KW-1185">Reference proteome</keyword>
<evidence type="ECO:0000256" key="3">
    <source>
        <dbReference type="ARBA" id="ARBA00010072"/>
    </source>
</evidence>
<dbReference type="GO" id="GO:0006865">
    <property type="term" value="P:amino acid transport"/>
    <property type="evidence" value="ECO:0007669"/>
    <property type="project" value="UniProtKB-KW"/>
</dbReference>
<keyword evidence="7 11" id="KW-0812">Transmembrane</keyword>
<reference evidence="14 15" key="2">
    <citation type="submission" date="2017-06" db="EMBL/GenBank/DDBJ databases">
        <authorList>
            <person name="Kim H.J."/>
            <person name="Triplett B.A."/>
        </authorList>
    </citation>
    <scope>NUCLEOTIDE SEQUENCE [LARGE SCALE GENOMIC DNA]</scope>
    <source>
        <strain evidence="14">Kingella_eburonensis</strain>
    </source>
</reference>